<dbReference type="SUPFAM" id="SSF57501">
    <property type="entry name" value="Cystine-knot cytokines"/>
    <property type="match status" value="1"/>
</dbReference>
<dbReference type="EMBL" id="JAKKPZ010000002">
    <property type="protein sequence ID" value="KAI1725267.1"/>
    <property type="molecule type" value="Genomic_DNA"/>
</dbReference>
<evidence type="ECO:0000313" key="2">
    <source>
        <dbReference type="Proteomes" id="UP001201812"/>
    </source>
</evidence>
<dbReference type="Proteomes" id="UP001201812">
    <property type="component" value="Unassembled WGS sequence"/>
</dbReference>
<sequence>MRINSSPMLSYRHKCPCVMKPGTTECLQYDTHYQAVTLEEAIASFNDIILEHELTAPETVRSPEEEQCQTKHCINCQKKLRKKLAALGLLAHFIENSAEKTNEEAAEICTKYHFTRANQAMIYEYGKPKPPKNLSGMKIGPLGGPPLAPPQMVPRSKRQTNTTNVSQPVVGTRYNLSCVLKGSSADSNGFISLCSKCWAWRQLPINYFPRFVNEMVCDDQDKSCLSSYAECSTGTRAFEVIRNDSAKLTTVMLTAGSFCECKIKQGSALQSLGNSC</sequence>
<name>A0AAD4RBT5_9BILA</name>
<proteinExistence type="predicted"/>
<gene>
    <name evidence="1" type="ORF">DdX_01919</name>
</gene>
<dbReference type="PANTHER" id="PTHR33995">
    <property type="entry name" value="PROTEIN CBG18546"/>
    <property type="match status" value="1"/>
</dbReference>
<reference evidence="1" key="1">
    <citation type="submission" date="2022-01" db="EMBL/GenBank/DDBJ databases">
        <title>Genome Sequence Resource for Two Populations of Ditylenchus destructor, the Migratory Endoparasitic Phytonematode.</title>
        <authorList>
            <person name="Zhang H."/>
            <person name="Lin R."/>
            <person name="Xie B."/>
        </authorList>
    </citation>
    <scope>NUCLEOTIDE SEQUENCE</scope>
    <source>
        <strain evidence="1">BazhouSP</strain>
    </source>
</reference>
<dbReference type="AlphaFoldDB" id="A0AAD4RBT5"/>
<organism evidence="1 2">
    <name type="scientific">Ditylenchus destructor</name>
    <dbReference type="NCBI Taxonomy" id="166010"/>
    <lineage>
        <taxon>Eukaryota</taxon>
        <taxon>Metazoa</taxon>
        <taxon>Ecdysozoa</taxon>
        <taxon>Nematoda</taxon>
        <taxon>Chromadorea</taxon>
        <taxon>Rhabditida</taxon>
        <taxon>Tylenchina</taxon>
        <taxon>Tylenchomorpha</taxon>
        <taxon>Sphaerularioidea</taxon>
        <taxon>Anguinidae</taxon>
        <taxon>Anguininae</taxon>
        <taxon>Ditylenchus</taxon>
    </lineage>
</organism>
<comment type="caution">
    <text evidence="1">The sequence shown here is derived from an EMBL/GenBank/DDBJ whole genome shotgun (WGS) entry which is preliminary data.</text>
</comment>
<keyword evidence="2" id="KW-1185">Reference proteome</keyword>
<protein>
    <submittedName>
        <fullName evidence="1">Uncharacterized protein</fullName>
    </submittedName>
</protein>
<dbReference type="PANTHER" id="PTHR33995:SF4">
    <property type="entry name" value="PROTEIN CBG09882"/>
    <property type="match status" value="1"/>
</dbReference>
<dbReference type="InterPro" id="IPR029034">
    <property type="entry name" value="Cystine-knot_cytokine"/>
</dbReference>
<evidence type="ECO:0000313" key="1">
    <source>
        <dbReference type="EMBL" id="KAI1725267.1"/>
    </source>
</evidence>
<accession>A0AAD4RBT5</accession>